<evidence type="ECO:0000256" key="5">
    <source>
        <dbReference type="ARBA" id="ARBA00022605"/>
    </source>
</evidence>
<dbReference type="InterPro" id="IPR000362">
    <property type="entry name" value="Fumarate_lyase_fam"/>
</dbReference>
<dbReference type="PANTHER" id="PTHR43814:SF1">
    <property type="entry name" value="ARGININOSUCCINATE LYASE"/>
    <property type="match status" value="1"/>
</dbReference>
<keyword evidence="11" id="KW-1185">Reference proteome</keyword>
<evidence type="ECO:0000256" key="1">
    <source>
        <dbReference type="ARBA" id="ARBA00000985"/>
    </source>
</evidence>
<dbReference type="GO" id="GO:0005829">
    <property type="term" value="C:cytosol"/>
    <property type="evidence" value="ECO:0007669"/>
    <property type="project" value="TreeGrafter"/>
</dbReference>
<evidence type="ECO:0000259" key="9">
    <source>
        <dbReference type="Pfam" id="PF14698"/>
    </source>
</evidence>
<keyword evidence="7" id="KW-0963">Cytoplasm</keyword>
<evidence type="ECO:0000256" key="6">
    <source>
        <dbReference type="ARBA" id="ARBA00023239"/>
    </source>
</evidence>
<evidence type="ECO:0000256" key="4">
    <source>
        <dbReference type="ARBA" id="ARBA00022571"/>
    </source>
</evidence>
<dbReference type="Pfam" id="PF00206">
    <property type="entry name" value="Lyase_1"/>
    <property type="match status" value="1"/>
</dbReference>
<dbReference type="Pfam" id="PF14698">
    <property type="entry name" value="ASL_C2"/>
    <property type="match status" value="1"/>
</dbReference>
<dbReference type="EMBL" id="CP009498">
    <property type="protein sequence ID" value="AKL98146.1"/>
    <property type="molecule type" value="Genomic_DNA"/>
</dbReference>
<sequence length="452" mass="51103">MKNIDFEQFIGSFAFDTRLAEVDITGSIAHVEMLVKCKILKQTDGSKIIAGLNSILKSLKKDWTLPKEEDIHYAVEKELTRRIGAVGGKMHTARSRNDQVATDLRLYLRQETDNIIALINEFQTTIIKKSEENINVIMPGFTHLQPAQPVLAAHHLLAYAWMLERDKERLTDCRKRINVLPLGSAALAGTSFKIDRQYSAKLLGFDGVSENSLDGVSDRDFAVEFVFCLSTIALHLTRFCEEIILWMNPEFGYIKIADKFTSGSSIMPQKRNPDCAEVIRGKSGRIFGDLFALLTIVKSLPLAYNRDLQEDKPPVFDAVDNVKLCVEVINEMIVTLKFDKAKTLKSTEKGFMAATEIADYLARKDIPFREAHGVVKSIVEYCIKNSKTLSSLSLQEYNKFYPKKYPIFDDDIFKFIDLQNIVAKKTSEGGTSVNSVKKQISLLKNIVKRKQK</sequence>
<evidence type="ECO:0000256" key="3">
    <source>
        <dbReference type="ARBA" id="ARBA00012338"/>
    </source>
</evidence>
<dbReference type="InterPro" id="IPR029419">
    <property type="entry name" value="Arg_succ_lyase_C"/>
</dbReference>
<keyword evidence="5 7" id="KW-0028">Amino-acid biosynthesis</keyword>
<dbReference type="InterPro" id="IPR020557">
    <property type="entry name" value="Fumarate_lyase_CS"/>
</dbReference>
<dbReference type="Gene3D" id="1.10.40.30">
    <property type="entry name" value="Fumarase/aspartase (C-terminal domain)"/>
    <property type="match status" value="1"/>
</dbReference>
<feature type="domain" description="Argininosuccinate lyase C-terminal" evidence="9">
    <location>
        <begin position="351"/>
        <end position="423"/>
    </location>
</feature>
<evidence type="ECO:0000313" key="10">
    <source>
        <dbReference type="EMBL" id="AKL98146.1"/>
    </source>
</evidence>
<dbReference type="Gene3D" id="1.10.275.10">
    <property type="entry name" value="Fumarase/aspartase (N-terminal domain)"/>
    <property type="match status" value="1"/>
</dbReference>
<comment type="pathway">
    <text evidence="2 7">Amino-acid biosynthesis; L-arginine biosynthesis; L-arginine from L-ornithine and carbamoyl phosphate: step 3/3.</text>
</comment>
<name>A0A0G3WHM5_9BACT</name>
<keyword evidence="6 7" id="KW-0456">Lyase</keyword>
<evidence type="ECO:0000259" key="8">
    <source>
        <dbReference type="Pfam" id="PF00206"/>
    </source>
</evidence>
<dbReference type="STRING" id="1408281.Epro_0767"/>
<dbReference type="FunFam" id="1.20.200.10:FF:000015">
    <property type="entry name" value="argininosuccinate lyase isoform X2"/>
    <property type="match status" value="1"/>
</dbReference>
<comment type="subcellular location">
    <subcellularLocation>
        <location evidence="7">Cytoplasm</location>
    </subcellularLocation>
</comment>
<dbReference type="PROSITE" id="PS00163">
    <property type="entry name" value="FUMARATE_LYASES"/>
    <property type="match status" value="1"/>
</dbReference>
<dbReference type="PRINTS" id="PR00149">
    <property type="entry name" value="FUMRATELYASE"/>
</dbReference>
<dbReference type="HAMAP" id="MF_00006">
    <property type="entry name" value="Arg_succ_lyase"/>
    <property type="match status" value="1"/>
</dbReference>
<dbReference type="PANTHER" id="PTHR43814">
    <property type="entry name" value="ARGININOSUCCINATE LYASE"/>
    <property type="match status" value="1"/>
</dbReference>
<organism evidence="10 11">
    <name type="scientific">Endomicrobium proavitum</name>
    <dbReference type="NCBI Taxonomy" id="1408281"/>
    <lineage>
        <taxon>Bacteria</taxon>
        <taxon>Pseudomonadati</taxon>
        <taxon>Elusimicrobiota</taxon>
        <taxon>Endomicrobiia</taxon>
        <taxon>Endomicrobiales</taxon>
        <taxon>Endomicrobiaceae</taxon>
        <taxon>Endomicrobium</taxon>
    </lineage>
</organism>
<dbReference type="PRINTS" id="PR00145">
    <property type="entry name" value="ARGSUCLYASE"/>
</dbReference>
<protein>
    <recommendedName>
        <fullName evidence="3 7">Argininosuccinate lyase</fullName>
        <shortName evidence="7">ASAL</shortName>
        <ecNumber evidence="3 7">4.3.2.1</ecNumber>
    </recommendedName>
    <alternativeName>
        <fullName evidence="7">Arginosuccinase</fullName>
    </alternativeName>
</protein>
<comment type="similarity">
    <text evidence="7">Belongs to the lyase 1 family. Argininosuccinate lyase subfamily.</text>
</comment>
<evidence type="ECO:0000256" key="2">
    <source>
        <dbReference type="ARBA" id="ARBA00004941"/>
    </source>
</evidence>
<evidence type="ECO:0000256" key="7">
    <source>
        <dbReference type="HAMAP-Rule" id="MF_00006"/>
    </source>
</evidence>
<reference evidence="10 11" key="1">
    <citation type="submission" date="2014-09" db="EMBL/GenBank/DDBJ databases">
        <title>Complete genome sequence of Endomicrobium proavitum.</title>
        <authorList>
            <person name="Zheng H."/>
        </authorList>
    </citation>
    <scope>NUCLEOTIDE SEQUENCE [LARGE SCALE GENOMIC DNA]</scope>
    <source>
        <strain evidence="10 11">Rsa215</strain>
    </source>
</reference>
<dbReference type="PATRIC" id="fig|1408281.3.peg.785"/>
<dbReference type="GO" id="GO:0042450">
    <property type="term" value="P:L-arginine biosynthetic process via ornithine"/>
    <property type="evidence" value="ECO:0007669"/>
    <property type="project" value="UniProtKB-UniRule"/>
</dbReference>
<dbReference type="KEGG" id="epo:Epro_0767"/>
<dbReference type="GO" id="GO:0004056">
    <property type="term" value="F:argininosuccinate lyase activity"/>
    <property type="evidence" value="ECO:0007669"/>
    <property type="project" value="UniProtKB-UniRule"/>
</dbReference>
<dbReference type="Proteomes" id="UP000035337">
    <property type="component" value="Chromosome"/>
</dbReference>
<dbReference type="InterPro" id="IPR008948">
    <property type="entry name" value="L-Aspartase-like"/>
</dbReference>
<dbReference type="CDD" id="cd01359">
    <property type="entry name" value="Argininosuccinate_lyase"/>
    <property type="match status" value="1"/>
</dbReference>
<dbReference type="Gene3D" id="1.20.200.10">
    <property type="entry name" value="Fumarase/aspartase (Central domain)"/>
    <property type="match status" value="1"/>
</dbReference>
<dbReference type="InterPro" id="IPR024083">
    <property type="entry name" value="Fumarase/histidase_N"/>
</dbReference>
<feature type="domain" description="Fumarate lyase N-terminal" evidence="8">
    <location>
        <begin position="7"/>
        <end position="288"/>
    </location>
</feature>
<dbReference type="RefSeq" id="WP_052570685.1">
    <property type="nucleotide sequence ID" value="NZ_CP009498.1"/>
</dbReference>
<dbReference type="UniPathway" id="UPA00068">
    <property type="reaction ID" value="UER00114"/>
</dbReference>
<proteinExistence type="inferred from homology"/>
<dbReference type="FunFam" id="1.10.40.30:FF:000001">
    <property type="entry name" value="Argininosuccinate lyase"/>
    <property type="match status" value="1"/>
</dbReference>
<dbReference type="NCBIfam" id="TIGR00838">
    <property type="entry name" value="argH"/>
    <property type="match status" value="1"/>
</dbReference>
<dbReference type="EC" id="4.3.2.1" evidence="3 7"/>
<dbReference type="SUPFAM" id="SSF48557">
    <property type="entry name" value="L-aspartase-like"/>
    <property type="match status" value="1"/>
</dbReference>
<dbReference type="InterPro" id="IPR022761">
    <property type="entry name" value="Fumarate_lyase_N"/>
</dbReference>
<dbReference type="InterPro" id="IPR009049">
    <property type="entry name" value="Argininosuccinate_lyase"/>
</dbReference>
<accession>A0A0G3WHM5</accession>
<comment type="catalytic activity">
    <reaction evidence="1 7">
        <text>2-(N(omega)-L-arginino)succinate = fumarate + L-arginine</text>
        <dbReference type="Rhea" id="RHEA:24020"/>
        <dbReference type="ChEBI" id="CHEBI:29806"/>
        <dbReference type="ChEBI" id="CHEBI:32682"/>
        <dbReference type="ChEBI" id="CHEBI:57472"/>
        <dbReference type="EC" id="4.3.2.1"/>
    </reaction>
</comment>
<gene>
    <name evidence="7 10" type="primary">argH</name>
    <name evidence="10" type="ORF">Epro_0767</name>
</gene>
<evidence type="ECO:0000313" key="11">
    <source>
        <dbReference type="Proteomes" id="UP000035337"/>
    </source>
</evidence>
<dbReference type="OrthoDB" id="9769623at2"/>
<dbReference type="AlphaFoldDB" id="A0A0G3WHM5"/>
<keyword evidence="4 7" id="KW-0055">Arginine biosynthesis</keyword>